<dbReference type="InterPro" id="IPR000182">
    <property type="entry name" value="GNAT_dom"/>
</dbReference>
<dbReference type="Proteomes" id="UP001596157">
    <property type="component" value="Unassembled WGS sequence"/>
</dbReference>
<feature type="domain" description="N-acetyltransferase" evidence="1">
    <location>
        <begin position="1"/>
        <end position="165"/>
    </location>
</feature>
<organism evidence="2 3">
    <name type="scientific">Actinokineospora guangxiensis</name>
    <dbReference type="NCBI Taxonomy" id="1490288"/>
    <lineage>
        <taxon>Bacteria</taxon>
        <taxon>Bacillati</taxon>
        <taxon>Actinomycetota</taxon>
        <taxon>Actinomycetes</taxon>
        <taxon>Pseudonocardiales</taxon>
        <taxon>Pseudonocardiaceae</taxon>
        <taxon>Actinokineospora</taxon>
    </lineage>
</organism>
<keyword evidence="3" id="KW-1185">Reference proteome</keyword>
<evidence type="ECO:0000313" key="2">
    <source>
        <dbReference type="EMBL" id="MFC5288891.1"/>
    </source>
</evidence>
<dbReference type="GO" id="GO:0016746">
    <property type="term" value="F:acyltransferase activity"/>
    <property type="evidence" value="ECO:0007669"/>
    <property type="project" value="UniProtKB-KW"/>
</dbReference>
<keyword evidence="2" id="KW-0012">Acyltransferase</keyword>
<sequence>MRIREGGVADAPIVLGLLDEAVEWMVARGQTEQWGTEPWSAQPKRVARIEGLAAEGLWVGEVDGEAVGALVLGGPPPTWIPPVDEPEVYLQLLVTSRRHQGTRVGARMLEFAREQAWESGVSLLRVDCWAGGGGRLVDYYTGQGFTPTETFSVNGWPGQVLEMRR</sequence>
<evidence type="ECO:0000313" key="3">
    <source>
        <dbReference type="Proteomes" id="UP001596157"/>
    </source>
</evidence>
<reference evidence="3" key="1">
    <citation type="journal article" date="2019" name="Int. J. Syst. Evol. Microbiol.">
        <title>The Global Catalogue of Microorganisms (GCM) 10K type strain sequencing project: providing services to taxonomists for standard genome sequencing and annotation.</title>
        <authorList>
            <consortium name="The Broad Institute Genomics Platform"/>
            <consortium name="The Broad Institute Genome Sequencing Center for Infectious Disease"/>
            <person name="Wu L."/>
            <person name="Ma J."/>
        </authorList>
    </citation>
    <scope>NUCLEOTIDE SEQUENCE [LARGE SCALE GENOMIC DNA]</scope>
    <source>
        <strain evidence="3">CCUG 59778</strain>
    </source>
</reference>
<dbReference type="CDD" id="cd04301">
    <property type="entry name" value="NAT_SF"/>
    <property type="match status" value="1"/>
</dbReference>
<protein>
    <submittedName>
        <fullName evidence="2">GNAT family N-acetyltransferase</fullName>
        <ecNumber evidence="2">2.3.-.-</ecNumber>
    </submittedName>
</protein>
<dbReference type="EMBL" id="JBHSKF010000009">
    <property type="protein sequence ID" value="MFC5288891.1"/>
    <property type="molecule type" value="Genomic_DNA"/>
</dbReference>
<keyword evidence="2" id="KW-0808">Transferase</keyword>
<proteinExistence type="predicted"/>
<dbReference type="RefSeq" id="WP_378248744.1">
    <property type="nucleotide sequence ID" value="NZ_JBHSKF010000009.1"/>
</dbReference>
<dbReference type="InterPro" id="IPR016181">
    <property type="entry name" value="Acyl_CoA_acyltransferase"/>
</dbReference>
<name>A0ABW0ESN4_9PSEU</name>
<dbReference type="Pfam" id="PF00583">
    <property type="entry name" value="Acetyltransf_1"/>
    <property type="match status" value="1"/>
</dbReference>
<evidence type="ECO:0000259" key="1">
    <source>
        <dbReference type="PROSITE" id="PS51186"/>
    </source>
</evidence>
<dbReference type="SUPFAM" id="SSF55729">
    <property type="entry name" value="Acyl-CoA N-acyltransferases (Nat)"/>
    <property type="match status" value="1"/>
</dbReference>
<dbReference type="PROSITE" id="PS51186">
    <property type="entry name" value="GNAT"/>
    <property type="match status" value="1"/>
</dbReference>
<gene>
    <name evidence="2" type="ORF">ACFPM7_17705</name>
</gene>
<dbReference type="Gene3D" id="3.40.630.30">
    <property type="match status" value="1"/>
</dbReference>
<dbReference type="EC" id="2.3.-.-" evidence="2"/>
<accession>A0ABW0ESN4</accession>
<comment type="caution">
    <text evidence="2">The sequence shown here is derived from an EMBL/GenBank/DDBJ whole genome shotgun (WGS) entry which is preliminary data.</text>
</comment>